<dbReference type="EMBL" id="CP011391">
    <property type="protein sequence ID" value="AMK55149.1"/>
    <property type="molecule type" value="Genomic_DNA"/>
</dbReference>
<dbReference type="Pfam" id="PF02080">
    <property type="entry name" value="TrkA_C"/>
    <property type="match status" value="1"/>
</dbReference>
<dbReference type="PATRIC" id="fig|1702221.3.peg.1961"/>
<proteinExistence type="predicted"/>
<dbReference type="InterPro" id="IPR036721">
    <property type="entry name" value="RCK_C_sf"/>
</dbReference>
<dbReference type="GO" id="GO:0006813">
    <property type="term" value="P:potassium ion transport"/>
    <property type="evidence" value="ECO:0007669"/>
    <property type="project" value="InterPro"/>
</dbReference>
<dbReference type="SUPFAM" id="SSF116726">
    <property type="entry name" value="TrkA C-terminal domain-like"/>
    <property type="match status" value="1"/>
</dbReference>
<protein>
    <recommendedName>
        <fullName evidence="1">RCK C-terminal domain-containing protein</fullName>
    </recommendedName>
</protein>
<name>A0A140DWX2_9FIRM</name>
<dbReference type="PANTHER" id="PTHR43833">
    <property type="entry name" value="POTASSIUM CHANNEL PROTEIN 2-RELATED-RELATED"/>
    <property type="match status" value="1"/>
</dbReference>
<dbReference type="AlphaFoldDB" id="A0A140DWX2"/>
<dbReference type="InterPro" id="IPR036291">
    <property type="entry name" value="NAD(P)-bd_dom_sf"/>
</dbReference>
<dbReference type="STRING" id="1702221.AALO17_20150"/>
<dbReference type="KEGG" id="fro:AALO17_20150"/>
<dbReference type="PROSITE" id="PS51202">
    <property type="entry name" value="RCK_C"/>
    <property type="match status" value="1"/>
</dbReference>
<sequence>MMRKETGEFGSMRRTPQDAAFAIIGLGRFGMAVADKLSEYGYTIICCDRDAEKVREARNLTPFAYVVEHMSKESLDEIGVRNCDCGIVCIGSAFDVSILTTMYLTNLGLKKVIAKANSEDQAKILRQMGAMTVQPEKDSGTRLADRLMYNDQIECFTLDGETQIHTLKVPATLVGKSVAEVDSRARYGINIIAIRHDNDIMTNFDPDYRFRAGDKLSIIGSKRDIERFEDRNSDD</sequence>
<dbReference type="PANTHER" id="PTHR43833:SF7">
    <property type="entry name" value="KTR SYSTEM POTASSIUM UPTAKE PROTEIN C"/>
    <property type="match status" value="1"/>
</dbReference>
<evidence type="ECO:0000313" key="3">
    <source>
        <dbReference type="Proteomes" id="UP000069771"/>
    </source>
</evidence>
<dbReference type="Proteomes" id="UP000069771">
    <property type="component" value="Chromosome"/>
</dbReference>
<dbReference type="InterPro" id="IPR050721">
    <property type="entry name" value="Trk_Ktr_HKT_K-transport"/>
</dbReference>
<evidence type="ECO:0000313" key="2">
    <source>
        <dbReference type="EMBL" id="AMK55149.1"/>
    </source>
</evidence>
<dbReference type="Pfam" id="PF02254">
    <property type="entry name" value="TrkA_N"/>
    <property type="match status" value="1"/>
</dbReference>
<dbReference type="InterPro" id="IPR003148">
    <property type="entry name" value="RCK_N"/>
</dbReference>
<reference evidence="2 3" key="1">
    <citation type="journal article" date="2016" name="Gut Pathog.">
        <title>Whole genome sequencing of "Faecalibaculum rodentium" ALO17, isolated from C57BL/6J laboratory mouse feces.</title>
        <authorList>
            <person name="Lim S."/>
            <person name="Chang D.H."/>
            <person name="Ahn S."/>
            <person name="Kim B.C."/>
        </authorList>
    </citation>
    <scope>NUCLEOTIDE SEQUENCE [LARGE SCALE GENOMIC DNA]</scope>
    <source>
        <strain evidence="2 3">Alo17</strain>
    </source>
</reference>
<feature type="domain" description="RCK C-terminal" evidence="1">
    <location>
        <begin position="151"/>
        <end position="234"/>
    </location>
</feature>
<dbReference type="Gene3D" id="3.40.50.720">
    <property type="entry name" value="NAD(P)-binding Rossmann-like Domain"/>
    <property type="match status" value="1"/>
</dbReference>
<keyword evidence="3" id="KW-1185">Reference proteome</keyword>
<dbReference type="Gene3D" id="3.30.70.1450">
    <property type="entry name" value="Regulator of K+ conductance, C-terminal domain"/>
    <property type="match status" value="1"/>
</dbReference>
<organism evidence="2 3">
    <name type="scientific">Faecalibaculum rodentium</name>
    <dbReference type="NCBI Taxonomy" id="1702221"/>
    <lineage>
        <taxon>Bacteria</taxon>
        <taxon>Bacillati</taxon>
        <taxon>Bacillota</taxon>
        <taxon>Erysipelotrichia</taxon>
        <taxon>Erysipelotrichales</taxon>
        <taxon>Erysipelotrichaceae</taxon>
        <taxon>Faecalibaculum</taxon>
    </lineage>
</organism>
<accession>A0A140DWX2</accession>
<evidence type="ECO:0000259" key="1">
    <source>
        <dbReference type="PROSITE" id="PS51202"/>
    </source>
</evidence>
<gene>
    <name evidence="2" type="ORF">AALO17_20150</name>
</gene>
<dbReference type="GO" id="GO:0008324">
    <property type="term" value="F:monoatomic cation transmembrane transporter activity"/>
    <property type="evidence" value="ECO:0007669"/>
    <property type="project" value="InterPro"/>
</dbReference>
<dbReference type="SUPFAM" id="SSF51735">
    <property type="entry name" value="NAD(P)-binding Rossmann-fold domains"/>
    <property type="match status" value="1"/>
</dbReference>
<dbReference type="InterPro" id="IPR006037">
    <property type="entry name" value="RCK_C"/>
</dbReference>